<sequence length="440" mass="49030">MKRFFHCALLLLLLGAISCEKEVIEPAVVVVEPEPEPEPVPAVDTIRYDYVGGYVQKGPYLNGTSIQLVELDDQLAPTGKNFQTQIVDNRGTFEVRNVEFVSPYVQLKADGFYFNEVTGENSAAQLTLYALSNLEDYSALNVNLLTTLERARVDYLVSRGSAFGPAKLQAQREILDIFEMSNADVAKSELLDITKGGDDNARLLAMSVILQGYLSVADLSELVANLSTDLRADGVLNSDRLGSTLVNNAVALDLPAARKHLEERLDELGLETTIDDFETHVQHFLDNTEFAHTDTIQYPVQGEYGPNLLAGERTDFAAGTYSLLAKLPRKTSLRVRISGPNWTWWNIGSSSWEETYFDNAHFAREYTIASPIEIADLEIRLYERDPWPGQERDGPIVNPPDSTGYVNPNPDQPTDTTRIIVYENGSEVPSWTKKFVLKSE</sequence>
<protein>
    <submittedName>
        <fullName evidence="3">Uncharacterized protein</fullName>
    </submittedName>
</protein>
<evidence type="ECO:0000256" key="1">
    <source>
        <dbReference type="SAM" id="MobiDB-lite"/>
    </source>
</evidence>
<reference evidence="3 4" key="1">
    <citation type="submission" date="2018-02" db="EMBL/GenBank/DDBJ databases">
        <title>Genomic Encyclopedia of Archaeal and Bacterial Type Strains, Phase II (KMG-II): from individual species to whole genera.</title>
        <authorList>
            <person name="Goeker M."/>
        </authorList>
    </citation>
    <scope>NUCLEOTIDE SEQUENCE [LARGE SCALE GENOMIC DNA]</scope>
    <source>
        <strain evidence="3 4">DSM 29526</strain>
    </source>
</reference>
<name>A0A2S6IA95_9BACT</name>
<comment type="caution">
    <text evidence="3">The sequence shown here is derived from an EMBL/GenBank/DDBJ whole genome shotgun (WGS) entry which is preliminary data.</text>
</comment>
<dbReference type="AlphaFoldDB" id="A0A2S6IA95"/>
<dbReference type="Proteomes" id="UP000237662">
    <property type="component" value="Unassembled WGS sequence"/>
</dbReference>
<evidence type="ECO:0000313" key="3">
    <source>
        <dbReference type="EMBL" id="PPK88420.1"/>
    </source>
</evidence>
<dbReference type="RefSeq" id="WP_104418967.1">
    <property type="nucleotide sequence ID" value="NZ_PTJC01000005.1"/>
</dbReference>
<feature type="signal peptide" evidence="2">
    <location>
        <begin position="1"/>
        <end position="21"/>
    </location>
</feature>
<feature type="chain" id="PRO_5015473075" evidence="2">
    <location>
        <begin position="22"/>
        <end position="440"/>
    </location>
</feature>
<dbReference type="EMBL" id="PTJC01000005">
    <property type="protein sequence ID" value="PPK88420.1"/>
    <property type="molecule type" value="Genomic_DNA"/>
</dbReference>
<gene>
    <name evidence="3" type="ORF">CLV84_1387</name>
</gene>
<keyword evidence="2" id="KW-0732">Signal</keyword>
<organism evidence="3 4">
    <name type="scientific">Neolewinella xylanilytica</name>
    <dbReference type="NCBI Taxonomy" id="1514080"/>
    <lineage>
        <taxon>Bacteria</taxon>
        <taxon>Pseudomonadati</taxon>
        <taxon>Bacteroidota</taxon>
        <taxon>Saprospiria</taxon>
        <taxon>Saprospirales</taxon>
        <taxon>Lewinellaceae</taxon>
        <taxon>Neolewinella</taxon>
    </lineage>
</organism>
<feature type="region of interest" description="Disordered" evidence="1">
    <location>
        <begin position="388"/>
        <end position="416"/>
    </location>
</feature>
<evidence type="ECO:0000313" key="4">
    <source>
        <dbReference type="Proteomes" id="UP000237662"/>
    </source>
</evidence>
<accession>A0A2S6IA95</accession>
<dbReference type="PROSITE" id="PS51257">
    <property type="entry name" value="PROKAR_LIPOPROTEIN"/>
    <property type="match status" value="1"/>
</dbReference>
<dbReference type="OrthoDB" id="9765957at2"/>
<proteinExistence type="predicted"/>
<evidence type="ECO:0000256" key="2">
    <source>
        <dbReference type="SAM" id="SignalP"/>
    </source>
</evidence>
<keyword evidence="4" id="KW-1185">Reference proteome</keyword>